<sequence length="83" mass="9391">MIAIFWLLQHVILPVAMFCVGAYLAYLNARLWLENSLDGLFGLSEYFEARTNPDTLLAFVRTARRPAAQADRRVPRPEPSPAT</sequence>
<protein>
    <submittedName>
        <fullName evidence="2">Uncharacterized protein</fullName>
    </submittedName>
</protein>
<keyword evidence="1" id="KW-1133">Transmembrane helix</keyword>
<feature type="transmembrane region" description="Helical" evidence="1">
    <location>
        <begin position="6"/>
        <end position="26"/>
    </location>
</feature>
<gene>
    <name evidence="2" type="ORF">MSPICULIGERA_LOCUS13468</name>
</gene>
<dbReference type="EMBL" id="CATQJA010002636">
    <property type="protein sequence ID" value="CAJ0575152.1"/>
    <property type="molecule type" value="Genomic_DNA"/>
</dbReference>
<proteinExistence type="predicted"/>
<evidence type="ECO:0000256" key="1">
    <source>
        <dbReference type="SAM" id="Phobius"/>
    </source>
</evidence>
<name>A0AA36CVK6_9BILA</name>
<evidence type="ECO:0000313" key="3">
    <source>
        <dbReference type="Proteomes" id="UP001177023"/>
    </source>
</evidence>
<evidence type="ECO:0000313" key="2">
    <source>
        <dbReference type="EMBL" id="CAJ0575152.1"/>
    </source>
</evidence>
<reference evidence="2" key="1">
    <citation type="submission" date="2023-06" db="EMBL/GenBank/DDBJ databases">
        <authorList>
            <person name="Delattre M."/>
        </authorList>
    </citation>
    <scope>NUCLEOTIDE SEQUENCE</scope>
    <source>
        <strain evidence="2">AF72</strain>
    </source>
</reference>
<comment type="caution">
    <text evidence="2">The sequence shown here is derived from an EMBL/GenBank/DDBJ whole genome shotgun (WGS) entry which is preliminary data.</text>
</comment>
<dbReference type="Proteomes" id="UP001177023">
    <property type="component" value="Unassembled WGS sequence"/>
</dbReference>
<feature type="non-terminal residue" evidence="2">
    <location>
        <position position="1"/>
    </location>
</feature>
<keyword evidence="3" id="KW-1185">Reference proteome</keyword>
<keyword evidence="1" id="KW-0812">Transmembrane</keyword>
<accession>A0AA36CVK6</accession>
<organism evidence="2 3">
    <name type="scientific">Mesorhabditis spiculigera</name>
    <dbReference type="NCBI Taxonomy" id="96644"/>
    <lineage>
        <taxon>Eukaryota</taxon>
        <taxon>Metazoa</taxon>
        <taxon>Ecdysozoa</taxon>
        <taxon>Nematoda</taxon>
        <taxon>Chromadorea</taxon>
        <taxon>Rhabditida</taxon>
        <taxon>Rhabditina</taxon>
        <taxon>Rhabditomorpha</taxon>
        <taxon>Rhabditoidea</taxon>
        <taxon>Rhabditidae</taxon>
        <taxon>Mesorhabditinae</taxon>
        <taxon>Mesorhabditis</taxon>
    </lineage>
</organism>
<keyword evidence="1" id="KW-0472">Membrane</keyword>
<dbReference type="AlphaFoldDB" id="A0AA36CVK6"/>